<keyword evidence="3" id="KW-0949">S-adenosyl-L-methionine</keyword>
<sequence length="279" mass="32015">MSNARTHQQELASGDRFSFGENWSNFLSVLDEERISEAEKSLRAMLEVDSLEGKNFLDIGSGSGLFSLAARRLGATVFSFDYDPKSVACTTELRRRYFSNDSQWTVNEASVLDTEYLDKLGQFDIVYSWGVLHHTGHMWDALANVAPLVASDGKLFISLYNNQGFESRRWLRLKKLYNKFRVLRLPLALYTLYKQWGRTLAKDFVFGKPLVTWSAYSKQRGMSAWHDIVDWIGGYPFEVSKPEEVMDFYRSRGFSLIRLKTCAGGLGCNEYVLQRTKNI</sequence>
<evidence type="ECO:0000256" key="2">
    <source>
        <dbReference type="ARBA" id="ARBA00022679"/>
    </source>
</evidence>
<keyword evidence="1 4" id="KW-0489">Methyltransferase</keyword>
<keyword evidence="2 4" id="KW-0808">Transferase</keyword>
<evidence type="ECO:0000256" key="1">
    <source>
        <dbReference type="ARBA" id="ARBA00022603"/>
    </source>
</evidence>
<dbReference type="RefSeq" id="WP_177100193.1">
    <property type="nucleotide sequence ID" value="NZ_JACAQA010000005.1"/>
</dbReference>
<accession>A0A7Y7WPV0</accession>
<proteinExistence type="predicted"/>
<reference evidence="4 5" key="1">
    <citation type="submission" date="2020-04" db="EMBL/GenBank/DDBJ databases">
        <title>Molecular characterization of pseudomonads from Agaricus bisporus reveal novel blotch 2 pathogens in Western Europe.</title>
        <authorList>
            <person name="Taparia T."/>
            <person name="Krijger M."/>
            <person name="Haynes E."/>
            <person name="Elpinstone J.G."/>
            <person name="Noble R."/>
            <person name="Van Der Wolf J."/>
        </authorList>
    </citation>
    <scope>NUCLEOTIDE SEQUENCE [LARGE SCALE GENOMIC DNA]</scope>
    <source>
        <strain evidence="4 5">G9001</strain>
    </source>
</reference>
<evidence type="ECO:0000313" key="5">
    <source>
        <dbReference type="Proteomes" id="UP000522864"/>
    </source>
</evidence>
<protein>
    <submittedName>
        <fullName evidence="4">Class I SAM-dependent methyltransferase</fullName>
    </submittedName>
</protein>
<dbReference type="Proteomes" id="UP000522864">
    <property type="component" value="Unassembled WGS sequence"/>
</dbReference>
<comment type="caution">
    <text evidence="4">The sequence shown here is derived from an EMBL/GenBank/DDBJ whole genome shotgun (WGS) entry which is preliminary data.</text>
</comment>
<name>A0A7Y7WPV0_9PSED</name>
<dbReference type="Pfam" id="PF13489">
    <property type="entry name" value="Methyltransf_23"/>
    <property type="match status" value="1"/>
</dbReference>
<gene>
    <name evidence="4" type="ORF">HX830_11365</name>
</gene>
<dbReference type="InterPro" id="IPR029063">
    <property type="entry name" value="SAM-dependent_MTases_sf"/>
</dbReference>
<evidence type="ECO:0000313" key="4">
    <source>
        <dbReference type="EMBL" id="NWB85484.1"/>
    </source>
</evidence>
<dbReference type="GO" id="GO:0008168">
    <property type="term" value="F:methyltransferase activity"/>
    <property type="evidence" value="ECO:0007669"/>
    <property type="project" value="UniProtKB-KW"/>
</dbReference>
<dbReference type="PANTHER" id="PTHR43464:SF19">
    <property type="entry name" value="UBIQUINONE BIOSYNTHESIS O-METHYLTRANSFERASE, MITOCHONDRIAL"/>
    <property type="match status" value="1"/>
</dbReference>
<dbReference type="Gene3D" id="3.40.50.150">
    <property type="entry name" value="Vaccinia Virus protein VP39"/>
    <property type="match status" value="1"/>
</dbReference>
<evidence type="ECO:0000256" key="3">
    <source>
        <dbReference type="ARBA" id="ARBA00022691"/>
    </source>
</evidence>
<dbReference type="GO" id="GO:0032259">
    <property type="term" value="P:methylation"/>
    <property type="evidence" value="ECO:0007669"/>
    <property type="project" value="UniProtKB-KW"/>
</dbReference>
<dbReference type="SUPFAM" id="SSF53335">
    <property type="entry name" value="S-adenosyl-L-methionine-dependent methyltransferases"/>
    <property type="match status" value="1"/>
</dbReference>
<dbReference type="AlphaFoldDB" id="A0A7Y7WPV0"/>
<dbReference type="PANTHER" id="PTHR43464">
    <property type="entry name" value="METHYLTRANSFERASE"/>
    <property type="match status" value="1"/>
</dbReference>
<dbReference type="CDD" id="cd02440">
    <property type="entry name" value="AdoMet_MTases"/>
    <property type="match status" value="1"/>
</dbReference>
<organism evidence="4 5">
    <name type="scientific">Pseudomonas gingeri</name>
    <dbReference type="NCBI Taxonomy" id="117681"/>
    <lineage>
        <taxon>Bacteria</taxon>
        <taxon>Pseudomonadati</taxon>
        <taxon>Pseudomonadota</taxon>
        <taxon>Gammaproteobacteria</taxon>
        <taxon>Pseudomonadales</taxon>
        <taxon>Pseudomonadaceae</taxon>
        <taxon>Pseudomonas</taxon>
    </lineage>
</organism>
<dbReference type="EMBL" id="JACAQA010000005">
    <property type="protein sequence ID" value="NWB85484.1"/>
    <property type="molecule type" value="Genomic_DNA"/>
</dbReference>